<proteinExistence type="predicted"/>
<dbReference type="EMBL" id="JAKJXO020000001">
    <property type="protein sequence ID" value="KAL1612373.1"/>
    <property type="molecule type" value="Genomic_DNA"/>
</dbReference>
<protein>
    <submittedName>
        <fullName evidence="1">Uncharacterized protein</fullName>
    </submittedName>
</protein>
<keyword evidence="2" id="KW-1185">Reference proteome</keyword>
<reference evidence="1 2" key="1">
    <citation type="submission" date="2024-02" db="EMBL/GenBank/DDBJ databases">
        <title>De novo assembly and annotation of 12 fungi associated with fruit tree decline syndrome in Ontario, Canada.</title>
        <authorList>
            <person name="Sulman M."/>
            <person name="Ellouze W."/>
            <person name="Ilyukhin E."/>
        </authorList>
    </citation>
    <scope>NUCLEOTIDE SEQUENCE [LARGE SCALE GENOMIC DNA]</scope>
    <source>
        <strain evidence="1 2">M42-189</strain>
    </source>
</reference>
<dbReference type="Proteomes" id="UP001521785">
    <property type="component" value="Unassembled WGS sequence"/>
</dbReference>
<organism evidence="1 2">
    <name type="scientific">Paraconiothyrium brasiliense</name>
    <dbReference type="NCBI Taxonomy" id="300254"/>
    <lineage>
        <taxon>Eukaryota</taxon>
        <taxon>Fungi</taxon>
        <taxon>Dikarya</taxon>
        <taxon>Ascomycota</taxon>
        <taxon>Pezizomycotina</taxon>
        <taxon>Dothideomycetes</taxon>
        <taxon>Pleosporomycetidae</taxon>
        <taxon>Pleosporales</taxon>
        <taxon>Massarineae</taxon>
        <taxon>Didymosphaeriaceae</taxon>
        <taxon>Paraconiothyrium</taxon>
    </lineage>
</organism>
<sequence>MPPRNRISKRSKPRTAKEANKTNFDVALESIRAELKRDYVLYEESLLGVIRAKAAGGDATPWFTQMSDLVRGKPFAEMSHEGIKFLLEEMVRNFVSGSH</sequence>
<evidence type="ECO:0000313" key="1">
    <source>
        <dbReference type="EMBL" id="KAL1612373.1"/>
    </source>
</evidence>
<accession>A0ABR3S7H7</accession>
<evidence type="ECO:0000313" key="2">
    <source>
        <dbReference type="Proteomes" id="UP001521785"/>
    </source>
</evidence>
<comment type="caution">
    <text evidence="1">The sequence shown here is derived from an EMBL/GenBank/DDBJ whole genome shotgun (WGS) entry which is preliminary data.</text>
</comment>
<name>A0ABR3S7H7_9PLEO</name>
<gene>
    <name evidence="1" type="ORF">SLS60_000599</name>
</gene>